<dbReference type="GO" id="GO:0008168">
    <property type="term" value="F:methyltransferase activity"/>
    <property type="evidence" value="ECO:0007669"/>
    <property type="project" value="UniProtKB-KW"/>
</dbReference>
<name>A0ABW1EAK3_9BACT</name>
<sequence>MEALLHRCEGQSALFDPLHFAERIAALDRLEVILDLAEGTDETTNDKALLGRAQALTSQLQAANNALFVELRSEIQSGNGHAALGRWISASQDQGTEIKPGLSYDWRDDLVTGILELEEPDSPPVHPGGEMVFYQPTPARHIFEMLSSLNLGADDVLIDLGSGLGHVPLLAAITTPAQCIGIELEPAYIESARRCATDLGVSNVDFVTEDVSQADLSNLSRATVFYLYTPFTGTLLTTVLGKLRDQALCRSIRIAAFGPCVEALAAKEWLETQSPSQSERIAVFFSRG</sequence>
<keyword evidence="6" id="KW-1185">Reference proteome</keyword>
<dbReference type="InterPro" id="IPR026170">
    <property type="entry name" value="FAM173A/B"/>
</dbReference>
<gene>
    <name evidence="5" type="ORF">ACFPT7_01395</name>
</gene>
<accession>A0ABW1EAK3</accession>
<keyword evidence="2" id="KW-0808">Transferase</keyword>
<proteinExistence type="predicted"/>
<dbReference type="InterPro" id="IPR029063">
    <property type="entry name" value="SAM-dependent_MTases_sf"/>
</dbReference>
<evidence type="ECO:0000259" key="4">
    <source>
        <dbReference type="Pfam" id="PF13847"/>
    </source>
</evidence>
<dbReference type="Pfam" id="PF13847">
    <property type="entry name" value="Methyltransf_31"/>
    <property type="match status" value="1"/>
</dbReference>
<dbReference type="Gene3D" id="3.40.50.150">
    <property type="entry name" value="Vaccinia Virus protein VP39"/>
    <property type="match status" value="1"/>
</dbReference>
<dbReference type="PANTHER" id="PTHR13610">
    <property type="entry name" value="METHYLTRANSFERASE DOMAIN-CONTAINING PROTEIN"/>
    <property type="match status" value="1"/>
</dbReference>
<keyword evidence="3" id="KW-0949">S-adenosyl-L-methionine</keyword>
<keyword evidence="1 5" id="KW-0489">Methyltransferase</keyword>
<evidence type="ECO:0000256" key="3">
    <source>
        <dbReference type="ARBA" id="ARBA00022691"/>
    </source>
</evidence>
<dbReference type="PANTHER" id="PTHR13610:SF11">
    <property type="entry name" value="METHYLTRANSFERASE DOMAIN-CONTAINING PROTEIN"/>
    <property type="match status" value="1"/>
</dbReference>
<dbReference type="RefSeq" id="WP_263334802.1">
    <property type="nucleotide sequence ID" value="NZ_JAGSYH010000002.1"/>
</dbReference>
<protein>
    <submittedName>
        <fullName evidence="5">Methyltransferase domain-containing protein</fullName>
    </submittedName>
</protein>
<evidence type="ECO:0000313" key="5">
    <source>
        <dbReference type="EMBL" id="MFC5860941.1"/>
    </source>
</evidence>
<comment type="caution">
    <text evidence="5">The sequence shown here is derived from an EMBL/GenBank/DDBJ whole genome shotgun (WGS) entry which is preliminary data.</text>
</comment>
<evidence type="ECO:0000256" key="1">
    <source>
        <dbReference type="ARBA" id="ARBA00022603"/>
    </source>
</evidence>
<dbReference type="CDD" id="cd02440">
    <property type="entry name" value="AdoMet_MTases"/>
    <property type="match status" value="1"/>
</dbReference>
<dbReference type="EMBL" id="JBHSPH010000001">
    <property type="protein sequence ID" value="MFC5860941.1"/>
    <property type="molecule type" value="Genomic_DNA"/>
</dbReference>
<dbReference type="Proteomes" id="UP001596091">
    <property type="component" value="Unassembled WGS sequence"/>
</dbReference>
<feature type="domain" description="Methyltransferase" evidence="4">
    <location>
        <begin position="154"/>
        <end position="217"/>
    </location>
</feature>
<evidence type="ECO:0000313" key="6">
    <source>
        <dbReference type="Proteomes" id="UP001596091"/>
    </source>
</evidence>
<reference evidence="6" key="1">
    <citation type="journal article" date="2019" name="Int. J. Syst. Evol. Microbiol.">
        <title>The Global Catalogue of Microorganisms (GCM) 10K type strain sequencing project: providing services to taxonomists for standard genome sequencing and annotation.</title>
        <authorList>
            <consortium name="The Broad Institute Genomics Platform"/>
            <consortium name="The Broad Institute Genome Sequencing Center for Infectious Disease"/>
            <person name="Wu L."/>
            <person name="Ma J."/>
        </authorList>
    </citation>
    <scope>NUCLEOTIDE SEQUENCE [LARGE SCALE GENOMIC DNA]</scope>
    <source>
        <strain evidence="6">JCM 4087</strain>
    </source>
</reference>
<dbReference type="InterPro" id="IPR025714">
    <property type="entry name" value="Methyltranfer_dom"/>
</dbReference>
<dbReference type="SUPFAM" id="SSF53335">
    <property type="entry name" value="S-adenosyl-L-methionine-dependent methyltransferases"/>
    <property type="match status" value="1"/>
</dbReference>
<dbReference type="GO" id="GO:0032259">
    <property type="term" value="P:methylation"/>
    <property type="evidence" value="ECO:0007669"/>
    <property type="project" value="UniProtKB-KW"/>
</dbReference>
<evidence type="ECO:0000256" key="2">
    <source>
        <dbReference type="ARBA" id="ARBA00022679"/>
    </source>
</evidence>
<organism evidence="5 6">
    <name type="scientific">Acidicapsa dinghuensis</name>
    <dbReference type="NCBI Taxonomy" id="2218256"/>
    <lineage>
        <taxon>Bacteria</taxon>
        <taxon>Pseudomonadati</taxon>
        <taxon>Acidobacteriota</taxon>
        <taxon>Terriglobia</taxon>
        <taxon>Terriglobales</taxon>
        <taxon>Acidobacteriaceae</taxon>
        <taxon>Acidicapsa</taxon>
    </lineage>
</organism>